<reference evidence="4 5" key="2">
    <citation type="journal article" date="2016" name="Science">
        <title>A bacterium that degrades and assimilates poly(ethylene terephthalate).</title>
        <authorList>
            <person name="Yoshida S."/>
            <person name="Hiraga K."/>
            <person name="Takehana T."/>
            <person name="Taniguchi I."/>
            <person name="Yamaji H."/>
            <person name="Maeda Y."/>
            <person name="Toyohara K."/>
            <person name="Miyamoto K."/>
            <person name="Kimura Y."/>
            <person name="Oda K."/>
        </authorList>
    </citation>
    <scope>NUCLEOTIDE SEQUENCE [LARGE SCALE GENOMIC DNA]</scope>
    <source>
        <strain evidence="5">NBRC 110686 / TISTR 2288 / 201-F6</strain>
    </source>
</reference>
<dbReference type="PANTHER" id="PTHR30483:SF6">
    <property type="entry name" value="PERIPLASMIC BINDING PROTEIN OF ABC TRANSPORTER FOR NATURAL AMINO ACIDS"/>
    <property type="match status" value="1"/>
</dbReference>
<dbReference type="PANTHER" id="PTHR30483">
    <property type="entry name" value="LEUCINE-SPECIFIC-BINDING PROTEIN"/>
    <property type="match status" value="1"/>
</dbReference>
<dbReference type="EMBL" id="BBYR01000054">
    <property type="protein sequence ID" value="GAP37682.1"/>
    <property type="molecule type" value="Genomic_DNA"/>
</dbReference>
<organism evidence="4 5">
    <name type="scientific">Piscinibacter sakaiensis</name>
    <name type="common">Ideonella sakaiensis</name>
    <dbReference type="NCBI Taxonomy" id="1547922"/>
    <lineage>
        <taxon>Bacteria</taxon>
        <taxon>Pseudomonadati</taxon>
        <taxon>Pseudomonadota</taxon>
        <taxon>Betaproteobacteria</taxon>
        <taxon>Burkholderiales</taxon>
        <taxon>Sphaerotilaceae</taxon>
        <taxon>Piscinibacter</taxon>
    </lineage>
</organism>
<dbReference type="RefSeq" id="WP_054021602.1">
    <property type="nucleotide sequence ID" value="NZ_BBYR01000054.1"/>
</dbReference>
<gene>
    <name evidence="4" type="ORF">ISF6_3627</name>
</gene>
<reference evidence="5" key="1">
    <citation type="submission" date="2015-07" db="EMBL/GenBank/DDBJ databases">
        <title>Discovery of a poly(ethylene terephthalate assimilation.</title>
        <authorList>
            <person name="Yoshida S."/>
            <person name="Hiraga K."/>
            <person name="Takehana T."/>
            <person name="Taniguchi I."/>
            <person name="Yamaji H."/>
            <person name="Maeda Y."/>
            <person name="Toyohara K."/>
            <person name="Miyamoto K."/>
            <person name="Kimura Y."/>
            <person name="Oda K."/>
        </authorList>
    </citation>
    <scope>NUCLEOTIDE SEQUENCE [LARGE SCALE GENOMIC DNA]</scope>
    <source>
        <strain evidence="5">NBRC 110686 / TISTR 2288 / 201-F6</strain>
    </source>
</reference>
<dbReference type="OrthoDB" id="8766630at2"/>
<keyword evidence="2" id="KW-0732">Signal</keyword>
<dbReference type="InterPro" id="IPR028082">
    <property type="entry name" value="Peripla_BP_I"/>
</dbReference>
<evidence type="ECO:0000259" key="3">
    <source>
        <dbReference type="Pfam" id="PF13458"/>
    </source>
</evidence>
<dbReference type="STRING" id="1547922.ISF6_3627"/>
<dbReference type="Pfam" id="PF13458">
    <property type="entry name" value="Peripla_BP_6"/>
    <property type="match status" value="1"/>
</dbReference>
<evidence type="ECO:0000313" key="4">
    <source>
        <dbReference type="EMBL" id="GAP37682.1"/>
    </source>
</evidence>
<dbReference type="Gene3D" id="3.40.50.2300">
    <property type="match status" value="2"/>
</dbReference>
<dbReference type="SUPFAM" id="SSF53822">
    <property type="entry name" value="Periplasmic binding protein-like I"/>
    <property type="match status" value="1"/>
</dbReference>
<dbReference type="Proteomes" id="UP000037660">
    <property type="component" value="Unassembled WGS sequence"/>
</dbReference>
<comment type="similarity">
    <text evidence="1">Belongs to the leucine-binding protein family.</text>
</comment>
<feature type="domain" description="Leucine-binding protein" evidence="3">
    <location>
        <begin position="48"/>
        <end position="392"/>
    </location>
</feature>
<accession>A0A0K8P4U9</accession>
<name>A0A0K8P4U9_PISS1</name>
<protein>
    <submittedName>
        <fullName evidence="4">Leucine-, isoleucine-, valine-, threonine-, and alanine-binding protein</fullName>
    </submittedName>
</protein>
<dbReference type="PROSITE" id="PS51318">
    <property type="entry name" value="TAT"/>
    <property type="match status" value="1"/>
</dbReference>
<comment type="caution">
    <text evidence="4">The sequence shown here is derived from an EMBL/GenBank/DDBJ whole genome shotgun (WGS) entry which is preliminary data.</text>
</comment>
<sequence>MTEPRHRADPPPAAVAPSQPRRRRLLLAGGALAASPALFHVARAQAAPIRIGFPTPLTGAFSAEAQDQVRAAEIAVKEWNDAGGFQGRRCELLVRDDKLNPGEAATRTLELIEKDKVNFVVGSLSAATQLSINAVCRDRKVLFNSISQSDAINEAKDWSLYTFHEALNPHLTAGAVARYAFPKFGKKVVYLTADYAYGHEMVRGFQRAGQPMGVQTLADIRHPLGAADYSAFLPRIQSLKPDVLVLCNFGRDLVNSAKQVTDFGLKSGMKVITPVLLYTARQAGGAEAFEGIVGGTSYYWAMEDKIPSAKAFNDKFRKAHGGAVPSDYGALGYAGVRSVLQAVLNAKSTDSVPVSIALRQLKYDWYKGPQSYRKCDHQSVQSVVIVGSKSKGMKDKYDVFDVLAIEAANEANLRSCDELGHKVTT</sequence>
<dbReference type="InterPro" id="IPR028081">
    <property type="entry name" value="Leu-bd"/>
</dbReference>
<keyword evidence="5" id="KW-1185">Reference proteome</keyword>
<dbReference type="InterPro" id="IPR006311">
    <property type="entry name" value="TAT_signal"/>
</dbReference>
<dbReference type="AlphaFoldDB" id="A0A0K8P4U9"/>
<proteinExistence type="inferred from homology"/>
<evidence type="ECO:0000256" key="2">
    <source>
        <dbReference type="ARBA" id="ARBA00022729"/>
    </source>
</evidence>
<evidence type="ECO:0000256" key="1">
    <source>
        <dbReference type="ARBA" id="ARBA00010062"/>
    </source>
</evidence>
<dbReference type="InterPro" id="IPR051010">
    <property type="entry name" value="BCAA_transport"/>
</dbReference>
<evidence type="ECO:0000313" key="5">
    <source>
        <dbReference type="Proteomes" id="UP000037660"/>
    </source>
</evidence>